<dbReference type="InterPro" id="IPR036397">
    <property type="entry name" value="RNaseH_sf"/>
</dbReference>
<comment type="function">
    <text evidence="9">Endonuclease that specifically degrades the RNA of RNA-DNA hybrids.</text>
</comment>
<dbReference type="InterPro" id="IPR001352">
    <property type="entry name" value="RNase_HII/HIII"/>
</dbReference>
<keyword evidence="12" id="KW-1185">Reference proteome</keyword>
<evidence type="ECO:0000256" key="9">
    <source>
        <dbReference type="RuleBase" id="RU003515"/>
    </source>
</evidence>
<evidence type="ECO:0000256" key="2">
    <source>
        <dbReference type="ARBA" id="ARBA00001946"/>
    </source>
</evidence>
<protein>
    <recommendedName>
        <fullName evidence="9">Ribonuclease</fullName>
        <ecNumber evidence="9">3.1.26.4</ecNumber>
    </recommendedName>
</protein>
<comment type="catalytic activity">
    <reaction evidence="1 8 9">
        <text>Endonucleolytic cleavage to 5'-phosphomonoester.</text>
        <dbReference type="EC" id="3.1.26.4"/>
    </reaction>
</comment>
<organism evidence="11 12">
    <name type="scientific">Filobasidium floriforme</name>
    <dbReference type="NCBI Taxonomy" id="5210"/>
    <lineage>
        <taxon>Eukaryota</taxon>
        <taxon>Fungi</taxon>
        <taxon>Dikarya</taxon>
        <taxon>Basidiomycota</taxon>
        <taxon>Agaricomycotina</taxon>
        <taxon>Tremellomycetes</taxon>
        <taxon>Filobasidiales</taxon>
        <taxon>Filobasidiaceae</taxon>
        <taxon>Filobasidium</taxon>
    </lineage>
</organism>
<feature type="binding site" evidence="8">
    <location>
        <position position="53"/>
    </location>
    <ligand>
        <name>a divalent metal cation</name>
        <dbReference type="ChEBI" id="CHEBI:60240"/>
    </ligand>
</feature>
<dbReference type="OrthoDB" id="7462577at2759"/>
<dbReference type="PANTHER" id="PTHR10954:SF7">
    <property type="entry name" value="RIBONUCLEASE H2 SUBUNIT A"/>
    <property type="match status" value="1"/>
</dbReference>
<feature type="domain" description="RNase H type-2" evidence="10">
    <location>
        <begin position="46"/>
        <end position="271"/>
    </location>
</feature>
<evidence type="ECO:0000256" key="5">
    <source>
        <dbReference type="ARBA" id="ARBA00022723"/>
    </source>
</evidence>
<dbReference type="EMBL" id="JABELV010000096">
    <property type="protein sequence ID" value="KAG7531247.1"/>
    <property type="molecule type" value="Genomic_DNA"/>
</dbReference>
<dbReference type="FunFam" id="1.10.10.460:FF:000001">
    <property type="entry name" value="Ribonuclease"/>
    <property type="match status" value="1"/>
</dbReference>
<dbReference type="GO" id="GO:0004523">
    <property type="term" value="F:RNA-DNA hybrid ribonuclease activity"/>
    <property type="evidence" value="ECO:0007669"/>
    <property type="project" value="UniProtKB-UniRule"/>
</dbReference>
<dbReference type="GO" id="GO:0043137">
    <property type="term" value="P:DNA replication, removal of RNA primer"/>
    <property type="evidence" value="ECO:0007669"/>
    <property type="project" value="TreeGrafter"/>
</dbReference>
<proteinExistence type="inferred from homology"/>
<dbReference type="GO" id="GO:0032299">
    <property type="term" value="C:ribonuclease H2 complex"/>
    <property type="evidence" value="ECO:0007669"/>
    <property type="project" value="TreeGrafter"/>
</dbReference>
<dbReference type="PROSITE" id="PS51975">
    <property type="entry name" value="RNASE_H_2"/>
    <property type="match status" value="1"/>
</dbReference>
<dbReference type="CDD" id="cd07181">
    <property type="entry name" value="RNase_HII_eukaryota_like"/>
    <property type="match status" value="1"/>
</dbReference>
<evidence type="ECO:0000256" key="6">
    <source>
        <dbReference type="ARBA" id="ARBA00022759"/>
    </source>
</evidence>
<comment type="caution">
    <text evidence="11">The sequence shown here is derived from an EMBL/GenBank/DDBJ whole genome shotgun (WGS) entry which is preliminary data.</text>
</comment>
<evidence type="ECO:0000256" key="7">
    <source>
        <dbReference type="ARBA" id="ARBA00022801"/>
    </source>
</evidence>
<keyword evidence="5 8" id="KW-0479">Metal-binding</keyword>
<dbReference type="Pfam" id="PF01351">
    <property type="entry name" value="RNase_HII"/>
    <property type="match status" value="1"/>
</dbReference>
<comment type="similarity">
    <text evidence="3">Belongs to the RNase HII family. Eukaryotic subfamily.</text>
</comment>
<sequence>MSDPIEPRPTRPLIDSYSYHSPLPDWLLQDRLDQDEKGIKDENEEGWMLGIDEAGRGPVLGPMVYAAAYCPLSFKPTLESLGFDGDWRIIDSKALSHETRDALWDAFTAHPSLVYSSTTLSPQDISSGMLRRSPFNLNRQAEEATIGLIREALARGVNLKEVYVDALGPAAQWQSRLSQIFPTLSIVVEAKADSTYKIVGAASIVAKVTRDRWIEMWIHPEGKGEALGSGYPSDPKTQNYLKSTFSPIFGYPSLVRFSWAGPKLRLEKDGVGCKWVDEGEMGGGQKRLDFSKVNGGKGAGVAGDKEKGRAKLWKDLGLKEVGEL</sequence>
<evidence type="ECO:0000313" key="12">
    <source>
        <dbReference type="Proteomes" id="UP000812966"/>
    </source>
</evidence>
<dbReference type="NCBIfam" id="TIGR00729">
    <property type="entry name" value="ribonuclease HII"/>
    <property type="match status" value="1"/>
</dbReference>
<keyword evidence="7 8" id="KW-0378">Hydrolase</keyword>
<gene>
    <name evidence="11" type="ORF">FFLO_04489</name>
</gene>
<dbReference type="GO" id="GO:0046872">
    <property type="term" value="F:metal ion binding"/>
    <property type="evidence" value="ECO:0007669"/>
    <property type="project" value="UniProtKB-KW"/>
</dbReference>
<evidence type="ECO:0000313" key="11">
    <source>
        <dbReference type="EMBL" id="KAG7531247.1"/>
    </source>
</evidence>
<evidence type="ECO:0000256" key="3">
    <source>
        <dbReference type="ARBA" id="ARBA00007058"/>
    </source>
</evidence>
<dbReference type="GO" id="GO:0003723">
    <property type="term" value="F:RNA binding"/>
    <property type="evidence" value="ECO:0007669"/>
    <property type="project" value="UniProtKB-UniRule"/>
</dbReference>
<evidence type="ECO:0000259" key="10">
    <source>
        <dbReference type="PROSITE" id="PS51975"/>
    </source>
</evidence>
<feature type="binding site" evidence="8">
    <location>
        <position position="165"/>
    </location>
    <ligand>
        <name>a divalent metal cation</name>
        <dbReference type="ChEBI" id="CHEBI:60240"/>
    </ligand>
</feature>
<dbReference type="InterPro" id="IPR024567">
    <property type="entry name" value="RNase_HII/HIII_dom"/>
</dbReference>
<comment type="cofactor">
    <cofactor evidence="2">
        <name>Mg(2+)</name>
        <dbReference type="ChEBI" id="CHEBI:18420"/>
    </cofactor>
</comment>
<dbReference type="AlphaFoldDB" id="A0A8K0NP68"/>
<evidence type="ECO:0000256" key="1">
    <source>
        <dbReference type="ARBA" id="ARBA00000077"/>
    </source>
</evidence>
<dbReference type="Gene3D" id="3.30.420.10">
    <property type="entry name" value="Ribonuclease H-like superfamily/Ribonuclease H"/>
    <property type="match status" value="1"/>
</dbReference>
<dbReference type="SUPFAM" id="SSF53098">
    <property type="entry name" value="Ribonuclease H-like"/>
    <property type="match status" value="1"/>
</dbReference>
<dbReference type="InterPro" id="IPR012337">
    <property type="entry name" value="RNaseH-like_sf"/>
</dbReference>
<dbReference type="FunFam" id="3.30.420.10:FF:000016">
    <property type="entry name" value="Ribonuclease"/>
    <property type="match status" value="1"/>
</dbReference>
<dbReference type="PANTHER" id="PTHR10954">
    <property type="entry name" value="RIBONUCLEASE H2 SUBUNIT A"/>
    <property type="match status" value="1"/>
</dbReference>
<keyword evidence="4 8" id="KW-0540">Nuclease</keyword>
<keyword evidence="6 8" id="KW-0255">Endonuclease</keyword>
<reference evidence="11" key="1">
    <citation type="submission" date="2020-04" db="EMBL/GenBank/DDBJ databases">
        <title>Analysis of mating type loci in Filobasidium floriforme.</title>
        <authorList>
            <person name="Nowrousian M."/>
        </authorList>
    </citation>
    <scope>NUCLEOTIDE SEQUENCE</scope>
    <source>
        <strain evidence="11">CBS 6242</strain>
    </source>
</reference>
<evidence type="ECO:0000256" key="8">
    <source>
        <dbReference type="PROSITE-ProRule" id="PRU01319"/>
    </source>
</evidence>
<dbReference type="InterPro" id="IPR023160">
    <property type="entry name" value="RNase_HII_hlx-loop-hlx_cap_dom"/>
</dbReference>
<dbReference type="EC" id="3.1.26.4" evidence="9"/>
<dbReference type="Gene3D" id="1.10.10.460">
    <property type="entry name" value="Ribonuclease hii. Domain 2"/>
    <property type="match status" value="1"/>
</dbReference>
<dbReference type="GO" id="GO:0006298">
    <property type="term" value="P:mismatch repair"/>
    <property type="evidence" value="ECO:0007669"/>
    <property type="project" value="TreeGrafter"/>
</dbReference>
<dbReference type="InterPro" id="IPR004649">
    <property type="entry name" value="RNase_H2_suA"/>
</dbReference>
<evidence type="ECO:0000256" key="4">
    <source>
        <dbReference type="ARBA" id="ARBA00022722"/>
    </source>
</evidence>
<feature type="binding site" evidence="8">
    <location>
        <position position="52"/>
    </location>
    <ligand>
        <name>a divalent metal cation</name>
        <dbReference type="ChEBI" id="CHEBI:60240"/>
    </ligand>
</feature>
<name>A0A8K0NP68_9TREE</name>
<comment type="cofactor">
    <cofactor evidence="8">
        <name>Mn(2+)</name>
        <dbReference type="ChEBI" id="CHEBI:29035"/>
    </cofactor>
    <cofactor evidence="8">
        <name>Mg(2+)</name>
        <dbReference type="ChEBI" id="CHEBI:18420"/>
    </cofactor>
    <text evidence="8">Manganese or magnesium. Binds 1 divalent metal ion per monomer in the absence of substrate. May bind a second metal ion after substrate binding.</text>
</comment>
<accession>A0A8K0NP68</accession>
<dbReference type="Proteomes" id="UP000812966">
    <property type="component" value="Unassembled WGS sequence"/>
</dbReference>